<dbReference type="OrthoDB" id="9793571at2"/>
<feature type="domain" description="HTH lysR-type" evidence="5">
    <location>
        <begin position="9"/>
        <end position="67"/>
    </location>
</feature>
<dbReference type="AlphaFoldDB" id="A0A5B2V8T3"/>
<dbReference type="SUPFAM" id="SSF46785">
    <property type="entry name" value="Winged helix' DNA-binding domain"/>
    <property type="match status" value="1"/>
</dbReference>
<dbReference type="NCBIfam" id="NF008352">
    <property type="entry name" value="PRK11139.1"/>
    <property type="match status" value="1"/>
</dbReference>
<evidence type="ECO:0000256" key="1">
    <source>
        <dbReference type="ARBA" id="ARBA00009437"/>
    </source>
</evidence>
<dbReference type="InterPro" id="IPR036390">
    <property type="entry name" value="WH_DNA-bd_sf"/>
</dbReference>
<dbReference type="InterPro" id="IPR000847">
    <property type="entry name" value="LysR_HTH_N"/>
</dbReference>
<protein>
    <submittedName>
        <fullName evidence="6">Transcriptional regulator GcvA</fullName>
    </submittedName>
</protein>
<evidence type="ECO:0000256" key="2">
    <source>
        <dbReference type="ARBA" id="ARBA00023015"/>
    </source>
</evidence>
<gene>
    <name evidence="6" type="primary">gcvA</name>
    <name evidence="6" type="ORF">F0L46_23540</name>
</gene>
<dbReference type="GO" id="GO:0003700">
    <property type="term" value="F:DNA-binding transcription factor activity"/>
    <property type="evidence" value="ECO:0007669"/>
    <property type="project" value="InterPro"/>
</dbReference>
<reference evidence="6 7" key="2">
    <citation type="submission" date="2019-09" db="EMBL/GenBank/DDBJ databases">
        <authorList>
            <person name="Jin C."/>
        </authorList>
    </citation>
    <scope>NUCLEOTIDE SEQUENCE [LARGE SCALE GENOMIC DNA]</scope>
    <source>
        <strain evidence="6 7">BN140002</strain>
    </source>
</reference>
<sequence length="306" mass="33427">MAQSRRRLPPLNAVRAFEAAARHLSFQKAADELAVTPSAVAQQVKGLEEHLGQAMFRRLPSKGVVLTDAGQLYAAALRPLFDELAIATAEAARPASSSTLTVSTVPSFASRWLIPRLAGFRRRRPDLEVRVLASMGLTDFAREGVDVAVRLGRGGYPGMRTDLLMAESFFPVCSPSLLSDAGAPLRSPVDLRFCTLLHEERDPGIPEYVDWRRWLTEVGADNVVDATRGPRFSHMFLALQAAISGQGVALATSALIGDDLVAGRLIRPFRQEVEGIYRYWVVSPESGSSTRNVAGFREWLLEEAVA</sequence>
<dbReference type="FunFam" id="3.40.190.10:FF:000017">
    <property type="entry name" value="Glycine cleavage system transcriptional activator"/>
    <property type="match status" value="1"/>
</dbReference>
<accession>A0A5B2V8T3</accession>
<dbReference type="Gene3D" id="3.40.190.10">
    <property type="entry name" value="Periplasmic binding protein-like II"/>
    <property type="match status" value="2"/>
</dbReference>
<dbReference type="InterPro" id="IPR005119">
    <property type="entry name" value="LysR_subst-bd"/>
</dbReference>
<dbReference type="Proteomes" id="UP000323142">
    <property type="component" value="Unassembled WGS sequence"/>
</dbReference>
<dbReference type="SUPFAM" id="SSF53850">
    <property type="entry name" value="Periplasmic binding protein-like II"/>
    <property type="match status" value="1"/>
</dbReference>
<name>A0A5B2V8T3_9HYPH</name>
<reference evidence="6 7" key="1">
    <citation type="submission" date="2019-09" db="EMBL/GenBank/DDBJ databases">
        <title>Salinarimonas rosea gen. nov., sp. nov., a new member of the a-2 subgroup of the Proteobacteria.</title>
        <authorList>
            <person name="Liu J."/>
        </authorList>
    </citation>
    <scope>NUCLEOTIDE SEQUENCE [LARGE SCALE GENOMIC DNA]</scope>
    <source>
        <strain evidence="6 7">BN140002</strain>
    </source>
</reference>
<evidence type="ECO:0000259" key="5">
    <source>
        <dbReference type="PROSITE" id="PS50931"/>
    </source>
</evidence>
<comment type="similarity">
    <text evidence="1">Belongs to the LysR transcriptional regulatory family.</text>
</comment>
<proteinExistence type="inferred from homology"/>
<keyword evidence="3" id="KW-0238">DNA-binding</keyword>
<keyword evidence="4" id="KW-0804">Transcription</keyword>
<organism evidence="6 7">
    <name type="scientific">Salinarimonas soli</name>
    <dbReference type="NCBI Taxonomy" id="1638099"/>
    <lineage>
        <taxon>Bacteria</taxon>
        <taxon>Pseudomonadati</taxon>
        <taxon>Pseudomonadota</taxon>
        <taxon>Alphaproteobacteria</taxon>
        <taxon>Hyphomicrobiales</taxon>
        <taxon>Salinarimonadaceae</taxon>
        <taxon>Salinarimonas</taxon>
    </lineage>
</organism>
<dbReference type="PANTHER" id="PTHR30537">
    <property type="entry name" value="HTH-TYPE TRANSCRIPTIONAL REGULATOR"/>
    <property type="match status" value="1"/>
</dbReference>
<keyword evidence="2" id="KW-0805">Transcription regulation</keyword>
<dbReference type="Gene3D" id="1.10.10.10">
    <property type="entry name" value="Winged helix-like DNA-binding domain superfamily/Winged helix DNA-binding domain"/>
    <property type="match status" value="1"/>
</dbReference>
<dbReference type="Pfam" id="PF03466">
    <property type="entry name" value="LysR_substrate"/>
    <property type="match status" value="1"/>
</dbReference>
<dbReference type="Pfam" id="PF00126">
    <property type="entry name" value="HTH_1"/>
    <property type="match status" value="1"/>
</dbReference>
<dbReference type="EMBL" id="VUOA01000047">
    <property type="protein sequence ID" value="KAA2234637.1"/>
    <property type="molecule type" value="Genomic_DNA"/>
</dbReference>
<evidence type="ECO:0000256" key="3">
    <source>
        <dbReference type="ARBA" id="ARBA00023125"/>
    </source>
</evidence>
<dbReference type="PANTHER" id="PTHR30537:SF26">
    <property type="entry name" value="GLYCINE CLEAVAGE SYSTEM TRANSCRIPTIONAL ACTIVATOR"/>
    <property type="match status" value="1"/>
</dbReference>
<dbReference type="GO" id="GO:0043565">
    <property type="term" value="F:sequence-specific DNA binding"/>
    <property type="evidence" value="ECO:0007669"/>
    <property type="project" value="TreeGrafter"/>
</dbReference>
<comment type="caution">
    <text evidence="6">The sequence shown here is derived from an EMBL/GenBank/DDBJ whole genome shotgun (WGS) entry which is preliminary data.</text>
</comment>
<dbReference type="CDD" id="cd08432">
    <property type="entry name" value="PBP2_GcdR_TrpI_HvrB_AmpR_like"/>
    <property type="match status" value="1"/>
</dbReference>
<keyword evidence="7" id="KW-1185">Reference proteome</keyword>
<evidence type="ECO:0000313" key="6">
    <source>
        <dbReference type="EMBL" id="KAA2234637.1"/>
    </source>
</evidence>
<dbReference type="GO" id="GO:0006351">
    <property type="term" value="P:DNA-templated transcription"/>
    <property type="evidence" value="ECO:0007669"/>
    <property type="project" value="TreeGrafter"/>
</dbReference>
<dbReference type="InterPro" id="IPR058163">
    <property type="entry name" value="LysR-type_TF_proteobact-type"/>
</dbReference>
<evidence type="ECO:0000313" key="7">
    <source>
        <dbReference type="Proteomes" id="UP000323142"/>
    </source>
</evidence>
<evidence type="ECO:0000256" key="4">
    <source>
        <dbReference type="ARBA" id="ARBA00023163"/>
    </source>
</evidence>
<dbReference type="PROSITE" id="PS50931">
    <property type="entry name" value="HTH_LYSR"/>
    <property type="match status" value="1"/>
</dbReference>
<dbReference type="InterPro" id="IPR036388">
    <property type="entry name" value="WH-like_DNA-bd_sf"/>
</dbReference>